<proteinExistence type="predicted"/>
<evidence type="ECO:0000259" key="4">
    <source>
        <dbReference type="Pfam" id="PF08241"/>
    </source>
</evidence>
<dbReference type="CDD" id="cd02440">
    <property type="entry name" value="AdoMet_MTases"/>
    <property type="match status" value="1"/>
</dbReference>
<keyword evidence="1 5" id="KW-0489">Methyltransferase</keyword>
<evidence type="ECO:0000256" key="3">
    <source>
        <dbReference type="ARBA" id="ARBA00022691"/>
    </source>
</evidence>
<sequence>MPENPADVNPADTNPADIWNRIAPWWTEQIGEGNDFQLRLIMPTTDRLLRPVAGMRVLDVACGNGNYSRRLGRTGCRVLAVDAAANFLDDARRRTTPADGEIRYAHCDATDEPAMLALAEPGAFDAVVCSMAVMDFATIDPLLRAVHVLLKPGGLFVYSISHPCFNSNGARMTAELINEAGRMEQVFGVHIMQYNQTTTDLSSGILHQPEPHYTYHRSLTTLFASAFAAGFVVDGFEEPSFPVGSSAKSAFAWAKRPNIPPACVVRLRSV</sequence>
<dbReference type="GO" id="GO:0008757">
    <property type="term" value="F:S-adenosylmethionine-dependent methyltransferase activity"/>
    <property type="evidence" value="ECO:0007669"/>
    <property type="project" value="InterPro"/>
</dbReference>
<accession>A0A7M2X2M5</accession>
<dbReference type="EMBL" id="CP063458">
    <property type="protein sequence ID" value="QOV92008.1"/>
    <property type="molecule type" value="Genomic_DNA"/>
</dbReference>
<evidence type="ECO:0000256" key="1">
    <source>
        <dbReference type="ARBA" id="ARBA00022603"/>
    </source>
</evidence>
<evidence type="ECO:0000313" key="5">
    <source>
        <dbReference type="EMBL" id="QOV92008.1"/>
    </source>
</evidence>
<reference evidence="5 6" key="1">
    <citation type="submission" date="2020-10" db="EMBL/GenBank/DDBJ databases">
        <title>Wide distribution of Phycisphaera-like planctomycetes from WD2101 soil group in peatlands and genome analysis of the first cultivated representative.</title>
        <authorList>
            <person name="Dedysh S.N."/>
            <person name="Beletsky A.V."/>
            <person name="Ivanova A."/>
            <person name="Kulichevskaya I.S."/>
            <person name="Suzina N.E."/>
            <person name="Philippov D.A."/>
            <person name="Rakitin A.L."/>
            <person name="Mardanov A.V."/>
            <person name="Ravin N.V."/>
        </authorList>
    </citation>
    <scope>NUCLEOTIDE SEQUENCE [LARGE SCALE GENOMIC DNA]</scope>
    <source>
        <strain evidence="5 6">M1803</strain>
    </source>
</reference>
<dbReference type="AlphaFoldDB" id="A0A7M2X2M5"/>
<dbReference type="GO" id="GO:0032259">
    <property type="term" value="P:methylation"/>
    <property type="evidence" value="ECO:0007669"/>
    <property type="project" value="UniProtKB-KW"/>
</dbReference>
<dbReference type="InterPro" id="IPR029063">
    <property type="entry name" value="SAM-dependent_MTases_sf"/>
</dbReference>
<evidence type="ECO:0000313" key="6">
    <source>
        <dbReference type="Proteomes" id="UP000593765"/>
    </source>
</evidence>
<gene>
    <name evidence="5" type="ORF">IPV69_11905</name>
</gene>
<dbReference type="RefSeq" id="WP_206295333.1">
    <property type="nucleotide sequence ID" value="NZ_CP063458.1"/>
</dbReference>
<feature type="domain" description="Methyltransferase type 11" evidence="4">
    <location>
        <begin position="58"/>
        <end position="157"/>
    </location>
</feature>
<organism evidence="5 6">
    <name type="scientific">Humisphaera borealis</name>
    <dbReference type="NCBI Taxonomy" id="2807512"/>
    <lineage>
        <taxon>Bacteria</taxon>
        <taxon>Pseudomonadati</taxon>
        <taxon>Planctomycetota</taxon>
        <taxon>Phycisphaerae</taxon>
        <taxon>Tepidisphaerales</taxon>
        <taxon>Tepidisphaeraceae</taxon>
        <taxon>Humisphaera</taxon>
    </lineage>
</organism>
<dbReference type="Pfam" id="PF08241">
    <property type="entry name" value="Methyltransf_11"/>
    <property type="match status" value="1"/>
</dbReference>
<dbReference type="PANTHER" id="PTHR43464:SF19">
    <property type="entry name" value="UBIQUINONE BIOSYNTHESIS O-METHYLTRANSFERASE, MITOCHONDRIAL"/>
    <property type="match status" value="1"/>
</dbReference>
<dbReference type="KEGG" id="hbs:IPV69_11905"/>
<keyword evidence="3" id="KW-0949">S-adenosyl-L-methionine</keyword>
<dbReference type="Proteomes" id="UP000593765">
    <property type="component" value="Chromosome"/>
</dbReference>
<keyword evidence="6" id="KW-1185">Reference proteome</keyword>
<dbReference type="InterPro" id="IPR013216">
    <property type="entry name" value="Methyltransf_11"/>
</dbReference>
<protein>
    <submittedName>
        <fullName evidence="5">Class I SAM-dependent methyltransferase</fullName>
    </submittedName>
</protein>
<evidence type="ECO:0000256" key="2">
    <source>
        <dbReference type="ARBA" id="ARBA00022679"/>
    </source>
</evidence>
<name>A0A7M2X2M5_9BACT</name>
<dbReference type="SUPFAM" id="SSF53335">
    <property type="entry name" value="S-adenosyl-L-methionine-dependent methyltransferases"/>
    <property type="match status" value="1"/>
</dbReference>
<keyword evidence="2" id="KW-0808">Transferase</keyword>
<dbReference type="PANTHER" id="PTHR43464">
    <property type="entry name" value="METHYLTRANSFERASE"/>
    <property type="match status" value="1"/>
</dbReference>
<dbReference type="Gene3D" id="3.40.50.150">
    <property type="entry name" value="Vaccinia Virus protein VP39"/>
    <property type="match status" value="1"/>
</dbReference>